<sequence>MISLKKKTVILLTAISASSFILYQLYFFLALSSEKNFNGKIIPVLDHESVKQLIHVRSEHDKYINENGLLRGVYFNQVKDYRPDSKNEFKCRSSKQQIPFEYVNDDFCDCDDGTDEPSTNACPSGIFYCDTQYPKSSINSIPSGQVNDGICDCCDGSDEWILAGKQRLVRQNGPHNIRHYVTVCPNICTKSS</sequence>
<proteinExistence type="predicted"/>
<accession>A0AAV1J410</accession>
<dbReference type="InterPro" id="IPR036055">
    <property type="entry name" value="LDL_receptor-like_sf"/>
</dbReference>
<dbReference type="GO" id="GO:0006491">
    <property type="term" value="P:N-glycan processing"/>
    <property type="evidence" value="ECO:0007669"/>
    <property type="project" value="TreeGrafter"/>
</dbReference>
<reference evidence="4 5" key="1">
    <citation type="submission" date="2023-11" db="EMBL/GenBank/DDBJ databases">
        <authorList>
            <person name="Okamura Y."/>
        </authorList>
    </citation>
    <scope>NUCLEOTIDE SEQUENCE [LARGE SCALE GENOMIC DNA]</scope>
</reference>
<organism evidence="4 5">
    <name type="scientific">Leptosia nina</name>
    <dbReference type="NCBI Taxonomy" id="320188"/>
    <lineage>
        <taxon>Eukaryota</taxon>
        <taxon>Metazoa</taxon>
        <taxon>Ecdysozoa</taxon>
        <taxon>Arthropoda</taxon>
        <taxon>Hexapoda</taxon>
        <taxon>Insecta</taxon>
        <taxon>Pterygota</taxon>
        <taxon>Neoptera</taxon>
        <taxon>Endopterygota</taxon>
        <taxon>Lepidoptera</taxon>
        <taxon>Glossata</taxon>
        <taxon>Ditrysia</taxon>
        <taxon>Papilionoidea</taxon>
        <taxon>Pieridae</taxon>
        <taxon>Pierinae</taxon>
        <taxon>Leptosia</taxon>
    </lineage>
</organism>
<dbReference type="Pfam" id="PF12999">
    <property type="entry name" value="PRKCSH-like"/>
    <property type="match status" value="1"/>
</dbReference>
<keyword evidence="2" id="KW-0812">Transmembrane</keyword>
<name>A0AAV1J410_9NEOP</name>
<evidence type="ECO:0000256" key="1">
    <source>
        <dbReference type="ARBA" id="ARBA00023157"/>
    </source>
</evidence>
<evidence type="ECO:0000256" key="2">
    <source>
        <dbReference type="SAM" id="Phobius"/>
    </source>
</evidence>
<dbReference type="Proteomes" id="UP001497472">
    <property type="component" value="Unassembled WGS sequence"/>
</dbReference>
<keyword evidence="5" id="KW-1185">Reference proteome</keyword>
<gene>
    <name evidence="4" type="ORF">LNINA_LOCUS3583</name>
</gene>
<dbReference type="SUPFAM" id="SSF57424">
    <property type="entry name" value="LDL receptor-like module"/>
    <property type="match status" value="1"/>
</dbReference>
<dbReference type="InterPro" id="IPR028146">
    <property type="entry name" value="PRKCSH_N"/>
</dbReference>
<keyword evidence="1" id="KW-1015">Disulfide bond</keyword>
<feature type="domain" description="Glucosidase II beta subunit N-terminal" evidence="3">
    <location>
        <begin position="68"/>
        <end position="163"/>
    </location>
</feature>
<keyword evidence="2" id="KW-1133">Transmembrane helix</keyword>
<evidence type="ECO:0000313" key="4">
    <source>
        <dbReference type="EMBL" id="CAK1543788.1"/>
    </source>
</evidence>
<comment type="caution">
    <text evidence="4">The sequence shown here is derived from an EMBL/GenBank/DDBJ whole genome shotgun (WGS) entry which is preliminary data.</text>
</comment>
<protein>
    <recommendedName>
        <fullName evidence="3">Glucosidase II beta subunit N-terminal domain-containing protein</fullName>
    </recommendedName>
</protein>
<evidence type="ECO:0000313" key="5">
    <source>
        <dbReference type="Proteomes" id="UP001497472"/>
    </source>
</evidence>
<feature type="transmembrane region" description="Helical" evidence="2">
    <location>
        <begin position="9"/>
        <end position="31"/>
    </location>
</feature>
<evidence type="ECO:0000259" key="3">
    <source>
        <dbReference type="Pfam" id="PF12999"/>
    </source>
</evidence>
<dbReference type="PANTHER" id="PTHR12630">
    <property type="entry name" value="N-LINKED OLIGOSACCHARIDE PROCESSING"/>
    <property type="match status" value="1"/>
</dbReference>
<dbReference type="InterPro" id="IPR039794">
    <property type="entry name" value="Gtb1-like"/>
</dbReference>
<dbReference type="Gene3D" id="4.10.400.10">
    <property type="entry name" value="Low-density Lipoprotein Receptor"/>
    <property type="match status" value="1"/>
</dbReference>
<keyword evidence="2" id="KW-0472">Membrane</keyword>
<dbReference type="PANTHER" id="PTHR12630:SF1">
    <property type="entry name" value="GLUCOSIDASE 2 SUBUNIT BETA"/>
    <property type="match status" value="1"/>
</dbReference>
<dbReference type="AlphaFoldDB" id="A0AAV1J410"/>
<dbReference type="GO" id="GO:0017177">
    <property type="term" value="C:glucosidase II complex"/>
    <property type="evidence" value="ECO:0007669"/>
    <property type="project" value="TreeGrafter"/>
</dbReference>
<dbReference type="EMBL" id="CAVLEF010000005">
    <property type="protein sequence ID" value="CAK1543788.1"/>
    <property type="molecule type" value="Genomic_DNA"/>
</dbReference>